<accession>A0ABW7FJ59</accession>
<organism evidence="3 4">
    <name type="scientific">Pelomonas margarita</name>
    <dbReference type="NCBI Taxonomy" id="3299031"/>
    <lineage>
        <taxon>Bacteria</taxon>
        <taxon>Pseudomonadati</taxon>
        <taxon>Pseudomonadota</taxon>
        <taxon>Betaproteobacteria</taxon>
        <taxon>Burkholderiales</taxon>
        <taxon>Sphaerotilaceae</taxon>
        <taxon>Roseateles</taxon>
    </lineage>
</organism>
<dbReference type="RefSeq" id="WP_394397673.1">
    <property type="nucleotide sequence ID" value="NZ_JBIGHW010000005.1"/>
</dbReference>
<evidence type="ECO:0000256" key="1">
    <source>
        <dbReference type="SAM" id="MobiDB-lite"/>
    </source>
</evidence>
<sequence>MTPSIWTDLKTSVALLSMGLLMNGAALAQAAQMPHKTSARVATPHPVAAAVSAGASQRDLEARAAAAAQKDTDPHLNGSVRDVPQVSSTK</sequence>
<dbReference type="Proteomes" id="UP001606301">
    <property type="component" value="Unassembled WGS sequence"/>
</dbReference>
<name>A0ABW7FJ59_9BURK</name>
<reference evidence="3 4" key="1">
    <citation type="submission" date="2024-08" db="EMBL/GenBank/DDBJ databases">
        <authorList>
            <person name="Lu H."/>
        </authorList>
    </citation>
    <scope>NUCLEOTIDE SEQUENCE [LARGE SCALE GENOMIC DNA]</scope>
    <source>
        <strain evidence="3 4">LKC17W</strain>
    </source>
</reference>
<feature type="signal peptide" evidence="2">
    <location>
        <begin position="1"/>
        <end position="30"/>
    </location>
</feature>
<keyword evidence="2" id="KW-0732">Signal</keyword>
<evidence type="ECO:0000313" key="3">
    <source>
        <dbReference type="EMBL" id="MFG6441354.1"/>
    </source>
</evidence>
<keyword evidence="4" id="KW-1185">Reference proteome</keyword>
<comment type="caution">
    <text evidence="3">The sequence shown here is derived from an EMBL/GenBank/DDBJ whole genome shotgun (WGS) entry which is preliminary data.</text>
</comment>
<feature type="chain" id="PRO_5046166572" description="DUF4148 domain-containing protein" evidence="2">
    <location>
        <begin position="31"/>
        <end position="90"/>
    </location>
</feature>
<feature type="region of interest" description="Disordered" evidence="1">
    <location>
        <begin position="61"/>
        <end position="90"/>
    </location>
</feature>
<evidence type="ECO:0000313" key="4">
    <source>
        <dbReference type="Proteomes" id="UP001606301"/>
    </source>
</evidence>
<evidence type="ECO:0000256" key="2">
    <source>
        <dbReference type="SAM" id="SignalP"/>
    </source>
</evidence>
<dbReference type="EMBL" id="JBIGHW010000005">
    <property type="protein sequence ID" value="MFG6441354.1"/>
    <property type="molecule type" value="Genomic_DNA"/>
</dbReference>
<evidence type="ECO:0008006" key="5">
    <source>
        <dbReference type="Google" id="ProtNLM"/>
    </source>
</evidence>
<proteinExistence type="predicted"/>
<protein>
    <recommendedName>
        <fullName evidence="5">DUF4148 domain-containing protein</fullName>
    </recommendedName>
</protein>
<gene>
    <name evidence="3" type="ORF">ACG0Z3_11750</name>
</gene>